<feature type="domain" description="Peptidase M50" evidence="14">
    <location>
        <begin position="51"/>
        <end position="150"/>
    </location>
</feature>
<keyword evidence="4" id="KW-1003">Cell membrane</keyword>
<dbReference type="PANTHER" id="PTHR35864">
    <property type="entry name" value="ZINC METALLOPROTEASE MJ0611-RELATED"/>
    <property type="match status" value="1"/>
</dbReference>
<gene>
    <name evidence="15" type="ORF">MPHL21000_01335</name>
</gene>
<evidence type="ECO:0000256" key="5">
    <source>
        <dbReference type="ARBA" id="ARBA00022670"/>
    </source>
</evidence>
<evidence type="ECO:0000313" key="16">
    <source>
        <dbReference type="Proteomes" id="UP000325690"/>
    </source>
</evidence>
<keyword evidence="6 13" id="KW-0812">Transmembrane</keyword>
<protein>
    <submittedName>
        <fullName evidence="15">Membrane protein</fullName>
    </submittedName>
</protein>
<sequence>MNVRPLHQSVRPSPVFLVIVAVTVAGGALAWWCASDTDRPLSYVAVFTFVIAGWVVSLCVHEFAHAYTAWRFGDRDVEVRGYLTLNPLRYSNPMLSIGLPVLVIAIGGVGLPGGAVYVRTGWMTPRQRSLVSLAGPATNLVFAALLLVLANLLYDPAHGVFWAGVAFLGFLQVTAVVLNMLPVPGLDGYGALEPHLSPQTQRALAPAKQWGLLVLLLLLFTPNLNRWFWSVVLWFFDFSGVPRPLVWAGGALTRFWSAWF</sequence>
<comment type="cofactor">
    <cofactor evidence="1">
        <name>Zn(2+)</name>
        <dbReference type="ChEBI" id="CHEBI:29105"/>
    </cofactor>
</comment>
<dbReference type="GO" id="GO:0008237">
    <property type="term" value="F:metallopeptidase activity"/>
    <property type="evidence" value="ECO:0007669"/>
    <property type="project" value="UniProtKB-KW"/>
</dbReference>
<dbReference type="CDD" id="cd06158">
    <property type="entry name" value="S2P-M50_like_1"/>
    <property type="match status" value="1"/>
</dbReference>
<dbReference type="Proteomes" id="UP000325690">
    <property type="component" value="Unassembled WGS sequence"/>
</dbReference>
<dbReference type="GO" id="GO:0005886">
    <property type="term" value="C:plasma membrane"/>
    <property type="evidence" value="ECO:0007669"/>
    <property type="project" value="UniProtKB-SubCell"/>
</dbReference>
<evidence type="ECO:0000256" key="8">
    <source>
        <dbReference type="ARBA" id="ARBA00022801"/>
    </source>
</evidence>
<comment type="subcellular location">
    <subcellularLocation>
        <location evidence="2">Cell membrane</location>
        <topology evidence="2">Multi-pass membrane protein</topology>
    </subcellularLocation>
</comment>
<evidence type="ECO:0000256" key="13">
    <source>
        <dbReference type="SAM" id="Phobius"/>
    </source>
</evidence>
<evidence type="ECO:0000256" key="2">
    <source>
        <dbReference type="ARBA" id="ARBA00004651"/>
    </source>
</evidence>
<keyword evidence="10 13" id="KW-1133">Transmembrane helix</keyword>
<feature type="transmembrane region" description="Helical" evidence="13">
    <location>
        <begin position="210"/>
        <end position="236"/>
    </location>
</feature>
<dbReference type="InterPro" id="IPR044537">
    <property type="entry name" value="Rip2-like"/>
</dbReference>
<keyword evidence="16" id="KW-1185">Reference proteome</keyword>
<evidence type="ECO:0000256" key="6">
    <source>
        <dbReference type="ARBA" id="ARBA00022692"/>
    </source>
</evidence>
<keyword evidence="8" id="KW-0378">Hydrolase</keyword>
<evidence type="ECO:0000256" key="1">
    <source>
        <dbReference type="ARBA" id="ARBA00001947"/>
    </source>
</evidence>
<dbReference type="AlphaFoldDB" id="A0A5N5VFV9"/>
<feature type="transmembrane region" description="Helical" evidence="13">
    <location>
        <begin position="130"/>
        <end position="154"/>
    </location>
</feature>
<keyword evidence="11" id="KW-0482">Metalloprotease</keyword>
<dbReference type="GO" id="GO:0046872">
    <property type="term" value="F:metal ion binding"/>
    <property type="evidence" value="ECO:0007669"/>
    <property type="project" value="UniProtKB-KW"/>
</dbReference>
<organism evidence="15 16">
    <name type="scientific">Mycolicibacterium phlei DSM 43239 = CCUG 21000</name>
    <dbReference type="NCBI Taxonomy" id="1226750"/>
    <lineage>
        <taxon>Bacteria</taxon>
        <taxon>Bacillati</taxon>
        <taxon>Actinomycetota</taxon>
        <taxon>Actinomycetes</taxon>
        <taxon>Mycobacteriales</taxon>
        <taxon>Mycobacteriaceae</taxon>
        <taxon>Mycolicibacterium</taxon>
    </lineage>
</organism>
<name>A0A5N5VFV9_MYCPH</name>
<keyword evidence="5" id="KW-0645">Protease</keyword>
<proteinExistence type="inferred from homology"/>
<dbReference type="GO" id="GO:0006508">
    <property type="term" value="P:proteolysis"/>
    <property type="evidence" value="ECO:0007669"/>
    <property type="project" value="UniProtKB-KW"/>
</dbReference>
<dbReference type="RefSeq" id="WP_003888053.1">
    <property type="nucleotide sequence ID" value="NZ_ANBO01000001.1"/>
</dbReference>
<dbReference type="EMBL" id="ANBP01000001">
    <property type="protein sequence ID" value="KAB7759697.1"/>
    <property type="molecule type" value="Genomic_DNA"/>
</dbReference>
<keyword evidence="7" id="KW-0479">Metal-binding</keyword>
<feature type="transmembrane region" description="Helical" evidence="13">
    <location>
        <begin position="160"/>
        <end position="181"/>
    </location>
</feature>
<evidence type="ECO:0000313" key="15">
    <source>
        <dbReference type="EMBL" id="KAB7759697.1"/>
    </source>
</evidence>
<feature type="transmembrane region" description="Helical" evidence="13">
    <location>
        <begin position="15"/>
        <end position="34"/>
    </location>
</feature>
<dbReference type="InterPro" id="IPR052348">
    <property type="entry name" value="Metallopeptidase_M50B"/>
</dbReference>
<evidence type="ECO:0000259" key="14">
    <source>
        <dbReference type="Pfam" id="PF02163"/>
    </source>
</evidence>
<evidence type="ECO:0000256" key="10">
    <source>
        <dbReference type="ARBA" id="ARBA00022989"/>
    </source>
</evidence>
<evidence type="ECO:0000256" key="9">
    <source>
        <dbReference type="ARBA" id="ARBA00022833"/>
    </source>
</evidence>
<dbReference type="InterPro" id="IPR008915">
    <property type="entry name" value="Peptidase_M50"/>
</dbReference>
<dbReference type="Pfam" id="PF02163">
    <property type="entry name" value="Peptidase_M50"/>
    <property type="match status" value="1"/>
</dbReference>
<reference evidence="15 16" key="1">
    <citation type="submission" date="2012-10" db="EMBL/GenBank/DDBJ databases">
        <title>The draft sequence of the Mycobacterium pheli genome.</title>
        <authorList>
            <person name="Pettersson B.M.F."/>
            <person name="Das S."/>
            <person name="Dasgupta S."/>
            <person name="Bhattacharya A."/>
            <person name="Kirsebom L.A."/>
        </authorList>
    </citation>
    <scope>NUCLEOTIDE SEQUENCE [LARGE SCALE GENOMIC DNA]</scope>
    <source>
        <strain evidence="15 16">CCUG 21000</strain>
    </source>
</reference>
<keyword evidence="12 13" id="KW-0472">Membrane</keyword>
<comment type="similarity">
    <text evidence="3">Belongs to the peptidase M50B family.</text>
</comment>
<dbReference type="GeneID" id="74304898"/>
<feature type="transmembrane region" description="Helical" evidence="13">
    <location>
        <begin position="41"/>
        <end position="64"/>
    </location>
</feature>
<evidence type="ECO:0000256" key="11">
    <source>
        <dbReference type="ARBA" id="ARBA00023049"/>
    </source>
</evidence>
<keyword evidence="9" id="KW-0862">Zinc</keyword>
<evidence type="ECO:0000256" key="4">
    <source>
        <dbReference type="ARBA" id="ARBA00022475"/>
    </source>
</evidence>
<evidence type="ECO:0000256" key="12">
    <source>
        <dbReference type="ARBA" id="ARBA00023136"/>
    </source>
</evidence>
<dbReference type="PANTHER" id="PTHR35864:SF1">
    <property type="entry name" value="ZINC METALLOPROTEASE YWHC-RELATED"/>
    <property type="match status" value="1"/>
</dbReference>
<comment type="caution">
    <text evidence="15">The sequence shown here is derived from an EMBL/GenBank/DDBJ whole genome shotgun (WGS) entry which is preliminary data.</text>
</comment>
<evidence type="ECO:0000256" key="7">
    <source>
        <dbReference type="ARBA" id="ARBA00022723"/>
    </source>
</evidence>
<accession>A0A5N5VFV9</accession>
<evidence type="ECO:0000256" key="3">
    <source>
        <dbReference type="ARBA" id="ARBA00007931"/>
    </source>
</evidence>
<feature type="transmembrane region" description="Helical" evidence="13">
    <location>
        <begin position="97"/>
        <end position="118"/>
    </location>
</feature>